<dbReference type="EMBL" id="PPTU01000004">
    <property type="protein sequence ID" value="RDB72291.1"/>
    <property type="molecule type" value="Genomic_DNA"/>
</dbReference>
<dbReference type="EMBL" id="PPTX01000017">
    <property type="protein sequence ID" value="RDB77669.1"/>
    <property type="molecule type" value="Genomic_DNA"/>
</dbReference>
<reference evidence="5 6" key="2">
    <citation type="journal article" date="2018" name="Elife">
        <title>Discovery and characterization of a prevalent human gut bacterial enzyme sufficient for the inactivation of a family of plant toxins.</title>
        <authorList>
            <person name="Koppel N."/>
            <person name="Bisanz J.E."/>
            <person name="Pandelia M.E."/>
            <person name="Turnbaugh P.J."/>
            <person name="Balskus E.P."/>
        </authorList>
    </citation>
    <scope>NUCLEOTIDE SEQUENCE [LARGE SCALE GENOMIC DNA]</scope>
    <source>
        <strain evidence="3 5">MR1 #12</strain>
        <strain evidence="2 6">W1 BHI 6</strain>
    </source>
</reference>
<evidence type="ECO:0000313" key="3">
    <source>
        <dbReference type="EMBL" id="RDB77669.1"/>
    </source>
</evidence>
<protein>
    <recommendedName>
        <fullName evidence="1">AbiEi antitoxin N-terminal domain-containing protein</fullName>
    </recommendedName>
</protein>
<comment type="caution">
    <text evidence="2">The sequence shown here is derived from an EMBL/GenBank/DDBJ whole genome shotgun (WGS) entry which is preliminary data.</text>
</comment>
<reference evidence="4 7" key="1">
    <citation type="journal article" date="2005" name="Appl. Environ. Microbiol.">
        <title>Intestinal bacterial communities that produce active estrogen-like compounds enterodiol and enterolactone in humans.</title>
        <authorList>
            <person name="Clavel T."/>
            <person name="Henderson G."/>
            <person name="Alpert C.A."/>
            <person name="Philippe C."/>
            <person name="Rigottier-Gois L."/>
            <person name="Dore J."/>
            <person name="Blaut M."/>
        </authorList>
    </citation>
    <scope>NUCLEOTIDE SEQUENCE [LARGE SCALE GENOMIC DNA]</scope>
    <source>
        <strain evidence="4 7">SECO-MT75m2</strain>
    </source>
</reference>
<dbReference type="Proteomes" id="UP000253970">
    <property type="component" value="Unassembled WGS sequence"/>
</dbReference>
<gene>
    <name evidence="3" type="ORF">C1872_10835</name>
    <name evidence="2" type="ORF">C1875_04410</name>
    <name evidence="4" type="ORF">FIC87_14395</name>
</gene>
<dbReference type="Proteomes" id="UP000312594">
    <property type="component" value="Unassembled WGS sequence"/>
</dbReference>
<dbReference type="EMBL" id="VEVP01000058">
    <property type="protein sequence ID" value="TNU88542.1"/>
    <property type="molecule type" value="Genomic_DNA"/>
</dbReference>
<proteinExistence type="predicted"/>
<name>A0A369MJK0_EGGLN</name>
<feature type="domain" description="AbiEi antitoxin N-terminal" evidence="1">
    <location>
        <begin position="14"/>
        <end position="52"/>
    </location>
</feature>
<evidence type="ECO:0000313" key="7">
    <source>
        <dbReference type="Proteomes" id="UP000312594"/>
    </source>
</evidence>
<dbReference type="RefSeq" id="WP_009304921.1">
    <property type="nucleotide sequence ID" value="NZ_CABHNG010000026.1"/>
</dbReference>
<evidence type="ECO:0000313" key="5">
    <source>
        <dbReference type="Proteomes" id="UP000253752"/>
    </source>
</evidence>
<reference evidence="4" key="3">
    <citation type="submission" date="2019-06" db="EMBL/GenBank/DDBJ databases">
        <authorList>
            <person name="Bisanz J.E."/>
            <person name="Turnbaugh P.J."/>
        </authorList>
    </citation>
    <scope>NUCLEOTIDE SEQUENCE</scope>
    <source>
        <strain evidence="4">SECO-MT75m2</strain>
    </source>
</reference>
<evidence type="ECO:0000313" key="2">
    <source>
        <dbReference type="EMBL" id="RDB72291.1"/>
    </source>
</evidence>
<organism evidence="2 6">
    <name type="scientific">Eggerthella lenta</name>
    <name type="common">Eubacterium lentum</name>
    <dbReference type="NCBI Taxonomy" id="84112"/>
    <lineage>
        <taxon>Bacteria</taxon>
        <taxon>Bacillati</taxon>
        <taxon>Actinomycetota</taxon>
        <taxon>Coriobacteriia</taxon>
        <taxon>Eggerthellales</taxon>
        <taxon>Eggerthellaceae</taxon>
        <taxon>Eggerthella</taxon>
    </lineage>
</organism>
<sequence length="173" mass="18498">MAKIDDIYEGVDDFGLITSSEAAKLGMSNAELVQQAKAGKLVRVARGVYRMPVWPSQPQAPFAIAVKAAGVGAFLYGESVVALLQLAPTDPSKMWVATPNRVRRDLGKGVRIVRSDAEPTWIDGVPCQPLAAAIACAAQTMGADRALEAASEALRMGYLNAGEKKEIEEKIER</sequence>
<evidence type="ECO:0000259" key="1">
    <source>
        <dbReference type="Pfam" id="PF13338"/>
    </source>
</evidence>
<accession>A0A369MJK0</accession>
<evidence type="ECO:0000313" key="4">
    <source>
        <dbReference type="EMBL" id="TNU88542.1"/>
    </source>
</evidence>
<evidence type="ECO:0000313" key="6">
    <source>
        <dbReference type="Proteomes" id="UP000253970"/>
    </source>
</evidence>
<dbReference type="AlphaFoldDB" id="A0A369MJK0"/>
<dbReference type="InterPro" id="IPR025159">
    <property type="entry name" value="AbiEi_N"/>
</dbReference>
<dbReference type="Proteomes" id="UP000253752">
    <property type="component" value="Unassembled WGS sequence"/>
</dbReference>
<dbReference type="Pfam" id="PF13338">
    <property type="entry name" value="AbiEi_4"/>
    <property type="match status" value="1"/>
</dbReference>